<reference evidence="16" key="1">
    <citation type="submission" date="2025-08" db="UniProtKB">
        <authorList>
            <consortium name="RefSeq"/>
        </authorList>
    </citation>
    <scope>IDENTIFICATION</scope>
    <source>
        <tissue evidence="16">Seedling</tissue>
    </source>
</reference>
<dbReference type="SUPFAM" id="SSF52058">
    <property type="entry name" value="L domain-like"/>
    <property type="match status" value="3"/>
</dbReference>
<feature type="domain" description="Disease resistance R13L4/SHOC-2-like LRR" evidence="14">
    <location>
        <begin position="319"/>
        <end position="431"/>
    </location>
</feature>
<evidence type="ECO:0000256" key="6">
    <source>
        <dbReference type="ARBA" id="ARBA00022729"/>
    </source>
</evidence>
<keyword evidence="9 12" id="KW-0472">Membrane</keyword>
<evidence type="ECO:0000256" key="8">
    <source>
        <dbReference type="ARBA" id="ARBA00022989"/>
    </source>
</evidence>
<dbReference type="Pfam" id="PF08263">
    <property type="entry name" value="LRRNT_2"/>
    <property type="match status" value="1"/>
</dbReference>
<dbReference type="SMART" id="SM00369">
    <property type="entry name" value="LRR_TYP"/>
    <property type="match status" value="9"/>
</dbReference>
<dbReference type="Gene3D" id="3.80.10.10">
    <property type="entry name" value="Ribonuclease Inhibitor"/>
    <property type="match status" value="7"/>
</dbReference>
<evidence type="ECO:0000256" key="11">
    <source>
        <dbReference type="ARBA" id="ARBA00023180"/>
    </source>
</evidence>
<keyword evidence="7" id="KW-0677">Repeat</keyword>
<keyword evidence="5 12" id="KW-0812">Transmembrane</keyword>
<feature type="domain" description="Leucine-rich repeat-containing N-terminal plant-type" evidence="13">
    <location>
        <begin position="41"/>
        <end position="81"/>
    </location>
</feature>
<dbReference type="Pfam" id="PF13855">
    <property type="entry name" value="LRR_8"/>
    <property type="match status" value="3"/>
</dbReference>
<dbReference type="GeneID" id="132804254"/>
<evidence type="ECO:0000256" key="1">
    <source>
        <dbReference type="ARBA" id="ARBA00004251"/>
    </source>
</evidence>
<evidence type="ECO:0000256" key="3">
    <source>
        <dbReference type="ARBA" id="ARBA00022475"/>
    </source>
</evidence>
<evidence type="ECO:0000313" key="16">
    <source>
        <dbReference type="RefSeq" id="XP_060674302.1"/>
    </source>
</evidence>
<evidence type="ECO:0000256" key="4">
    <source>
        <dbReference type="ARBA" id="ARBA00022614"/>
    </source>
</evidence>
<evidence type="ECO:0000313" key="15">
    <source>
        <dbReference type="Proteomes" id="UP001652623"/>
    </source>
</evidence>
<keyword evidence="10" id="KW-0675">Receptor</keyword>
<keyword evidence="3" id="KW-1003">Cell membrane</keyword>
<evidence type="ECO:0000256" key="9">
    <source>
        <dbReference type="ARBA" id="ARBA00023136"/>
    </source>
</evidence>
<dbReference type="InterPro" id="IPR013210">
    <property type="entry name" value="LRR_N_plant-typ"/>
</dbReference>
<dbReference type="Pfam" id="PF00560">
    <property type="entry name" value="LRR_1"/>
    <property type="match status" value="3"/>
</dbReference>
<keyword evidence="15" id="KW-1185">Reference proteome</keyword>
<evidence type="ECO:0000259" key="14">
    <source>
        <dbReference type="Pfam" id="PF23598"/>
    </source>
</evidence>
<organism evidence="15 16">
    <name type="scientific">Ziziphus jujuba</name>
    <name type="common">Chinese jujube</name>
    <name type="synonym">Ziziphus sativa</name>
    <dbReference type="NCBI Taxonomy" id="326968"/>
    <lineage>
        <taxon>Eukaryota</taxon>
        <taxon>Viridiplantae</taxon>
        <taxon>Streptophyta</taxon>
        <taxon>Embryophyta</taxon>
        <taxon>Tracheophyta</taxon>
        <taxon>Spermatophyta</taxon>
        <taxon>Magnoliopsida</taxon>
        <taxon>eudicotyledons</taxon>
        <taxon>Gunneridae</taxon>
        <taxon>Pentapetalae</taxon>
        <taxon>rosids</taxon>
        <taxon>fabids</taxon>
        <taxon>Rosales</taxon>
        <taxon>Rhamnaceae</taxon>
        <taxon>Paliureae</taxon>
        <taxon>Ziziphus</taxon>
    </lineage>
</organism>
<dbReference type="PRINTS" id="PR00019">
    <property type="entry name" value="LEURICHRPT"/>
</dbReference>
<proteinExistence type="inferred from homology"/>
<comment type="similarity">
    <text evidence="2">Belongs to the RLP family.</text>
</comment>
<keyword evidence="8 12" id="KW-1133">Transmembrane helix</keyword>
<dbReference type="InterPro" id="IPR032675">
    <property type="entry name" value="LRR_dom_sf"/>
</dbReference>
<keyword evidence="11" id="KW-0325">Glycoprotein</keyword>
<dbReference type="InterPro" id="IPR046956">
    <property type="entry name" value="RLP23-like"/>
</dbReference>
<evidence type="ECO:0000256" key="2">
    <source>
        <dbReference type="ARBA" id="ARBA00009592"/>
    </source>
</evidence>
<sequence length="1140" mass="125743">MAIPLPVSWLLFLFSIYSSLFFFGHHVVVVVGGTGQNCLSHQQSLLLQLKHTLTFNTTTSKILVHWNQSSDCCNWPGISCDHEGRVTGLKLSNESISGGIDNNSTLFNLAYLQILDLSLNDLNSTIPSRIGNLTNLSYLNFSNSGFMGQIPKQISRLSKLVNLDLCSYSVYYDFGEMYETYNPSPLQIPNLGMLVGNMTKLEEVYLDGVNISAPGNEWGMARLSSSSLPHLRVLSLRDCYLSGPIPRSLAKLKSLSIIRLDDNYDLSSRVPEFFANFSNLTSLSLGACNLSGTFPKEIFQVQTLRTLELSFNDLLQVSLSELPMDSHLQSLVISGTNSSGGRLPASIGNLVRLSTLDVSGCGFSGPLPNSITNLTQLVHLGLSRNYFNGTFPDSITKLTQLVDLDLSSNNFNGTFPDSIAKLTQIVYLDLSSNNFIGPIPSFHMFKNLTGIDLSSNRFIGPIPSTQWEGLLHLVYVDLMNNSLNGNIPSSLFALPSVDFIDLSYNEFSGQLLEFPNASSSVLRCIDLGSNKLQGTIPMSIFKLRNLEYLILSSNKFNSTIELDNMIHDFSNLYYLDLSYNDLLLFVGSSGDNNSNFSYFPQLNYLNLASCKLGVFPDQIKNLPQLSGLDLSNNQIYGEIPSWVWKVGGGPYTALNLSRNQLVGMQEPYSLYNVSSLDLSFNRFQGKIPILPLYADHIDLSSNNFTSSIPSDIGLNLSYTSYLSLSNNSLTGVIPKSICNASDLQVLDLSNNTLNGKIPRCIIAMNQTILVSLRGNNLKGPIPDAFPFYCSLKTLDLNGNLLTDRIPKSLGNCSALELLNLGNNQMVDSFPLLLKNISTLRVLILRSNKLHGCITCPNGIGDWPAIQIVNVASNNFSGELPFQCLSKWHAMMAVGDGGQSQLRDPSVVTEAMPPASANFKDAVTVTNKRLEMELIKIPQGFTCIDFSSNNFNGKIPKELGQLEALMVLNLSNNALSGHIPSSFGKLKQLESLDLSRNYLNGEIPASLSNLNFLQVLDLSHNRLSGRIPKGTQIQTFSADCFEENDGLCGPPLTPNCSNDVANVLPKTPPEARHSNSGTEIRWDLIGAEVGFVVGFGIVNGPLVFSRRWRKWYYDHVEDIAFKILPQLLLKKWLSWKMRIRK</sequence>
<evidence type="ECO:0000256" key="10">
    <source>
        <dbReference type="ARBA" id="ARBA00023170"/>
    </source>
</evidence>
<evidence type="ECO:0000256" key="12">
    <source>
        <dbReference type="SAM" id="Phobius"/>
    </source>
</evidence>
<dbReference type="Proteomes" id="UP001652623">
    <property type="component" value="Chromosome 6"/>
</dbReference>
<keyword evidence="4" id="KW-0433">Leucine-rich repeat</keyword>
<dbReference type="PANTHER" id="PTHR48061:SF2">
    <property type="entry name" value="RECEPTOR LIKE PROTEIN 30-LIKE"/>
    <property type="match status" value="1"/>
</dbReference>
<evidence type="ECO:0000259" key="13">
    <source>
        <dbReference type="Pfam" id="PF08263"/>
    </source>
</evidence>
<dbReference type="Pfam" id="PF23598">
    <property type="entry name" value="LRR_14"/>
    <property type="match status" value="1"/>
</dbReference>
<dbReference type="InterPro" id="IPR055414">
    <property type="entry name" value="LRR_R13L4/SHOC2-like"/>
</dbReference>
<feature type="transmembrane region" description="Helical" evidence="12">
    <location>
        <begin position="1083"/>
        <end position="1103"/>
    </location>
</feature>
<dbReference type="RefSeq" id="XP_060674302.1">
    <property type="nucleotide sequence ID" value="XM_060818319.1"/>
</dbReference>
<protein>
    <submittedName>
        <fullName evidence="16">Receptor-like protein 39</fullName>
    </submittedName>
</protein>
<dbReference type="InterPro" id="IPR001611">
    <property type="entry name" value="Leu-rich_rpt"/>
</dbReference>
<evidence type="ECO:0000256" key="7">
    <source>
        <dbReference type="ARBA" id="ARBA00022737"/>
    </source>
</evidence>
<accession>A0ABM4AC42</accession>
<dbReference type="PANTHER" id="PTHR48061">
    <property type="entry name" value="LEUCINE-RICH REPEAT RECEPTOR PROTEIN KINASE EMS1-LIKE-RELATED"/>
    <property type="match status" value="1"/>
</dbReference>
<dbReference type="InterPro" id="IPR003591">
    <property type="entry name" value="Leu-rich_rpt_typical-subtyp"/>
</dbReference>
<name>A0ABM4AC42_ZIZJJ</name>
<evidence type="ECO:0000256" key="5">
    <source>
        <dbReference type="ARBA" id="ARBA00022692"/>
    </source>
</evidence>
<keyword evidence="6" id="KW-0732">Signal</keyword>
<comment type="subcellular location">
    <subcellularLocation>
        <location evidence="1">Cell membrane</location>
        <topology evidence="1">Single-pass type I membrane protein</topology>
    </subcellularLocation>
</comment>
<gene>
    <name evidence="16" type="primary">LOC132804254</name>
</gene>